<dbReference type="Pfam" id="PF22544">
    <property type="entry name" value="HYDIN_VesB_CFA65-like_Ig"/>
    <property type="match status" value="1"/>
</dbReference>
<protein>
    <submittedName>
        <fullName evidence="7">Hydrocephalus-inducing protein</fullName>
    </submittedName>
</protein>
<evidence type="ECO:0000256" key="5">
    <source>
        <dbReference type="ARBA" id="ARBA00023273"/>
    </source>
</evidence>
<dbReference type="GO" id="GO:0003341">
    <property type="term" value="P:cilium movement"/>
    <property type="evidence" value="ECO:0007669"/>
    <property type="project" value="TreeGrafter"/>
</dbReference>
<sequence>LHNKGVIDASFSLVPPATPLGLCFTFLPQEGIILPGGLQVIRISFTSTVLGQFMEEFKFNVEGSPEPVTLTIRGCVIGPTFHFDVPSLDFGDVSFGFPRTLSCRLTNTSLVPMSFRLRIPGDGSGQPSITVFTRLVSSPRPSWRKRTRGWAEPTEFTIRPCSGTIRSHGVLDIQVTLCSNTVRSYELALVVDVDGVGKEVLALPLTARCLVPPLRALNPVVTFGRCFLKLPSLQTLTLVNNSDLPGCYSLLPQKHKKGAAVRFSSPAAGGIVQPRSSVELPLSLEAQVTGQQDT</sequence>
<dbReference type="GO" id="GO:1904158">
    <property type="term" value="P:axonemal central apparatus assembly"/>
    <property type="evidence" value="ECO:0007669"/>
    <property type="project" value="TreeGrafter"/>
</dbReference>
<feature type="non-terminal residue" evidence="7">
    <location>
        <position position="294"/>
    </location>
</feature>
<dbReference type="Gene3D" id="2.60.40.10">
    <property type="entry name" value="Immunoglobulins"/>
    <property type="match status" value="3"/>
</dbReference>
<evidence type="ECO:0000256" key="4">
    <source>
        <dbReference type="ARBA" id="ARBA00023069"/>
    </source>
</evidence>
<reference evidence="7 8" key="1">
    <citation type="submission" date="2014-04" db="EMBL/GenBank/DDBJ databases">
        <title>Genome evolution of avian class.</title>
        <authorList>
            <person name="Zhang G."/>
            <person name="Li C."/>
        </authorList>
    </citation>
    <scope>NUCLEOTIDE SEQUENCE [LARGE SCALE GENOMIC DNA]</scope>
    <source>
        <strain evidence="7">BGI_N311</strain>
    </source>
</reference>
<keyword evidence="8" id="KW-1185">Reference proteome</keyword>
<gene>
    <name evidence="7" type="ORF">N311_02484</name>
</gene>
<feature type="domain" description="HYDIN/VesB/CFA65-like Ig-like" evidence="6">
    <location>
        <begin position="1"/>
        <end position="75"/>
    </location>
</feature>
<evidence type="ECO:0000256" key="3">
    <source>
        <dbReference type="ARBA" id="ARBA00022490"/>
    </source>
</evidence>
<dbReference type="InterPro" id="IPR033305">
    <property type="entry name" value="Hydin-like"/>
</dbReference>
<evidence type="ECO:0000256" key="2">
    <source>
        <dbReference type="ARBA" id="ARBA00004496"/>
    </source>
</evidence>
<evidence type="ECO:0000259" key="6">
    <source>
        <dbReference type="Pfam" id="PF22544"/>
    </source>
</evidence>
<proteinExistence type="predicted"/>
<evidence type="ECO:0000313" key="7">
    <source>
        <dbReference type="EMBL" id="KFP89689.1"/>
    </source>
</evidence>
<dbReference type="AlphaFoldDB" id="A0A091NLC1"/>
<dbReference type="InterPro" id="IPR013783">
    <property type="entry name" value="Ig-like_fold"/>
</dbReference>
<accession>A0A091NLC1</accession>
<dbReference type="PANTHER" id="PTHR23053">
    <property type="entry name" value="DLEC1 DELETED IN LUNG AND ESOPHAGEAL CANCER 1"/>
    <property type="match status" value="1"/>
</dbReference>
<evidence type="ECO:0000313" key="8">
    <source>
        <dbReference type="Proteomes" id="UP000054244"/>
    </source>
</evidence>
<dbReference type="PANTHER" id="PTHR23053:SF0">
    <property type="entry name" value="HYDROCEPHALUS-INDUCING PROTEIN HOMOLOG"/>
    <property type="match status" value="1"/>
</dbReference>
<dbReference type="InterPro" id="IPR053879">
    <property type="entry name" value="HYDIN_VesB_CFA65-like_Ig"/>
</dbReference>
<organism evidence="7 8">
    <name type="scientific">Apaloderma vittatum</name>
    <name type="common">Bar-tailed trogon</name>
    <dbReference type="NCBI Taxonomy" id="57397"/>
    <lineage>
        <taxon>Eukaryota</taxon>
        <taxon>Metazoa</taxon>
        <taxon>Chordata</taxon>
        <taxon>Craniata</taxon>
        <taxon>Vertebrata</taxon>
        <taxon>Euteleostomi</taxon>
        <taxon>Archelosauria</taxon>
        <taxon>Archosauria</taxon>
        <taxon>Dinosauria</taxon>
        <taxon>Saurischia</taxon>
        <taxon>Theropoda</taxon>
        <taxon>Coelurosauria</taxon>
        <taxon>Aves</taxon>
        <taxon>Neognathae</taxon>
        <taxon>Neoaves</taxon>
        <taxon>Telluraves</taxon>
        <taxon>Coraciimorphae</taxon>
        <taxon>Trogoniformes</taxon>
        <taxon>Trogonidae</taxon>
        <taxon>Apaloderma</taxon>
    </lineage>
</organism>
<comment type="subcellular location">
    <subcellularLocation>
        <location evidence="1">Cell projection</location>
        <location evidence="1">Cilium</location>
    </subcellularLocation>
    <subcellularLocation>
        <location evidence="2">Cytoplasm</location>
    </subcellularLocation>
</comment>
<evidence type="ECO:0000256" key="1">
    <source>
        <dbReference type="ARBA" id="ARBA00004138"/>
    </source>
</evidence>
<dbReference type="EMBL" id="KL385233">
    <property type="protein sequence ID" value="KFP89689.1"/>
    <property type="molecule type" value="Genomic_DNA"/>
</dbReference>
<dbReference type="GO" id="GO:0005930">
    <property type="term" value="C:axoneme"/>
    <property type="evidence" value="ECO:0007669"/>
    <property type="project" value="TreeGrafter"/>
</dbReference>
<name>A0A091NLC1_APAVI</name>
<keyword evidence="3" id="KW-0963">Cytoplasm</keyword>
<keyword evidence="5" id="KW-0966">Cell projection</keyword>
<dbReference type="Proteomes" id="UP000054244">
    <property type="component" value="Unassembled WGS sequence"/>
</dbReference>
<feature type="non-terminal residue" evidence="7">
    <location>
        <position position="1"/>
    </location>
</feature>
<keyword evidence="4" id="KW-0969">Cilium</keyword>